<reference evidence="1 2" key="1">
    <citation type="journal article" date="2017" name="PLoS Biol.">
        <title>The sea cucumber genome provides insights into morphological evolution and visceral regeneration.</title>
        <authorList>
            <person name="Zhang X."/>
            <person name="Sun L."/>
            <person name="Yuan J."/>
            <person name="Sun Y."/>
            <person name="Gao Y."/>
            <person name="Zhang L."/>
            <person name="Li S."/>
            <person name="Dai H."/>
            <person name="Hamel J.F."/>
            <person name="Liu C."/>
            <person name="Yu Y."/>
            <person name="Liu S."/>
            <person name="Lin W."/>
            <person name="Guo K."/>
            <person name="Jin S."/>
            <person name="Xu P."/>
            <person name="Storey K.B."/>
            <person name="Huan P."/>
            <person name="Zhang T."/>
            <person name="Zhou Y."/>
            <person name="Zhang J."/>
            <person name="Lin C."/>
            <person name="Li X."/>
            <person name="Xing L."/>
            <person name="Huo D."/>
            <person name="Sun M."/>
            <person name="Wang L."/>
            <person name="Mercier A."/>
            <person name="Li F."/>
            <person name="Yang H."/>
            <person name="Xiang J."/>
        </authorList>
    </citation>
    <scope>NUCLEOTIDE SEQUENCE [LARGE SCALE GENOMIC DNA]</scope>
    <source>
        <strain evidence="1">Shaxun</strain>
        <tissue evidence="1">Muscle</tissue>
    </source>
</reference>
<dbReference type="Proteomes" id="UP000230750">
    <property type="component" value="Unassembled WGS sequence"/>
</dbReference>
<proteinExistence type="predicted"/>
<dbReference type="EMBL" id="MRZV01000205">
    <property type="protein sequence ID" value="PIK55673.1"/>
    <property type="molecule type" value="Genomic_DNA"/>
</dbReference>
<evidence type="ECO:0000313" key="2">
    <source>
        <dbReference type="Proteomes" id="UP000230750"/>
    </source>
</evidence>
<organism evidence="1 2">
    <name type="scientific">Stichopus japonicus</name>
    <name type="common">Sea cucumber</name>
    <dbReference type="NCBI Taxonomy" id="307972"/>
    <lineage>
        <taxon>Eukaryota</taxon>
        <taxon>Metazoa</taxon>
        <taxon>Echinodermata</taxon>
        <taxon>Eleutherozoa</taxon>
        <taxon>Echinozoa</taxon>
        <taxon>Holothuroidea</taxon>
        <taxon>Aspidochirotacea</taxon>
        <taxon>Aspidochirotida</taxon>
        <taxon>Stichopodidae</taxon>
        <taxon>Apostichopus</taxon>
    </lineage>
</organism>
<dbReference type="AlphaFoldDB" id="A0A2G8L5Z4"/>
<comment type="caution">
    <text evidence="1">The sequence shown here is derived from an EMBL/GenBank/DDBJ whole genome shotgun (WGS) entry which is preliminary data.</text>
</comment>
<name>A0A2G8L5Z4_STIJA</name>
<dbReference type="PROSITE" id="PS51257">
    <property type="entry name" value="PROKAR_LIPOPROTEIN"/>
    <property type="match status" value="1"/>
</dbReference>
<evidence type="ECO:0000313" key="1">
    <source>
        <dbReference type="EMBL" id="PIK55673.1"/>
    </source>
</evidence>
<dbReference type="PANTHER" id="PTHR19446">
    <property type="entry name" value="REVERSE TRANSCRIPTASES"/>
    <property type="match status" value="1"/>
</dbReference>
<keyword evidence="2" id="KW-1185">Reference proteome</keyword>
<protein>
    <submittedName>
        <fullName evidence="1">Uncharacterized protein</fullName>
    </submittedName>
</protein>
<accession>A0A2G8L5Z4</accession>
<dbReference type="STRING" id="307972.A0A2G8L5Z4"/>
<sequence>MRPLGLNFGLLTLSCRLSDKGWQTLEPAFAFTSQWWNDVKLRIKRYAIQNRVTRARRGREQFSQLCGEVKFLILLPKSGDPLDPYNKSPITLLNVNYRLLAKALCNRLAPARPHLVGDLQTCAVKSHCIQQNLWLMRDFTDFVLERDLPCAFVSLVQQKAFDMVDRGFLMNALETFQ</sequence>
<gene>
    <name evidence="1" type="ORF">BSL78_07410</name>
</gene>